<dbReference type="Gene3D" id="1.10.760.10">
    <property type="entry name" value="Cytochrome c-like domain"/>
    <property type="match status" value="1"/>
</dbReference>
<protein>
    <submittedName>
        <fullName evidence="8">Cytochrome C</fullName>
    </submittedName>
</protein>
<reference evidence="8 9" key="1">
    <citation type="submission" date="2018-04" db="EMBL/GenBank/DDBJ databases">
        <title>Bordetella sp. HZ20 isolated from seawater.</title>
        <authorList>
            <person name="Sun C."/>
        </authorList>
    </citation>
    <scope>NUCLEOTIDE SEQUENCE [LARGE SCALE GENOMIC DNA]</scope>
    <source>
        <strain evidence="8 9">HZ20</strain>
    </source>
</reference>
<feature type="binding site" description="covalent" evidence="6">
    <location>
        <position position="97"/>
    </location>
    <ligand>
        <name>heme c</name>
        <dbReference type="ChEBI" id="CHEBI:61717"/>
    </ligand>
</feature>
<dbReference type="Pfam" id="PF00034">
    <property type="entry name" value="Cytochrom_C"/>
    <property type="match status" value="1"/>
</dbReference>
<evidence type="ECO:0000313" key="9">
    <source>
        <dbReference type="Proteomes" id="UP000244571"/>
    </source>
</evidence>
<evidence type="ECO:0000256" key="3">
    <source>
        <dbReference type="ARBA" id="ARBA00022723"/>
    </source>
</evidence>
<dbReference type="RefSeq" id="WP_108621705.1">
    <property type="nucleotide sequence ID" value="NZ_CP028901.1"/>
</dbReference>
<dbReference type="GO" id="GO:0005506">
    <property type="term" value="F:iron ion binding"/>
    <property type="evidence" value="ECO:0007669"/>
    <property type="project" value="InterPro"/>
</dbReference>
<accession>A0A2R4XKQ6</accession>
<dbReference type="PROSITE" id="PS51007">
    <property type="entry name" value="CYTC"/>
    <property type="match status" value="1"/>
</dbReference>
<evidence type="ECO:0000256" key="2">
    <source>
        <dbReference type="ARBA" id="ARBA00022617"/>
    </source>
</evidence>
<evidence type="ECO:0000256" key="1">
    <source>
        <dbReference type="ARBA" id="ARBA00022448"/>
    </source>
</evidence>
<evidence type="ECO:0000256" key="4">
    <source>
        <dbReference type="ARBA" id="ARBA00022982"/>
    </source>
</evidence>
<dbReference type="Proteomes" id="UP000244571">
    <property type="component" value="Chromosome"/>
</dbReference>
<keyword evidence="4" id="KW-0249">Electron transport</keyword>
<organism evidence="8 9">
    <name type="scientific">Orrella marina</name>
    <dbReference type="NCBI Taxonomy" id="2163011"/>
    <lineage>
        <taxon>Bacteria</taxon>
        <taxon>Pseudomonadati</taxon>
        <taxon>Pseudomonadota</taxon>
        <taxon>Betaproteobacteria</taxon>
        <taxon>Burkholderiales</taxon>
        <taxon>Alcaligenaceae</taxon>
        <taxon>Orrella</taxon>
    </lineage>
</organism>
<evidence type="ECO:0000256" key="5">
    <source>
        <dbReference type="ARBA" id="ARBA00023004"/>
    </source>
</evidence>
<dbReference type="AlphaFoldDB" id="A0A2R4XKQ6"/>
<proteinExistence type="predicted"/>
<keyword evidence="9" id="KW-1185">Reference proteome</keyword>
<dbReference type="EMBL" id="CP028901">
    <property type="protein sequence ID" value="AWB34289.1"/>
    <property type="molecule type" value="Genomic_DNA"/>
</dbReference>
<feature type="binding site" description="covalent" evidence="6">
    <location>
        <position position="48"/>
    </location>
    <ligand>
        <name>heme c</name>
        <dbReference type="ChEBI" id="CHEBI:61717"/>
    </ligand>
</feature>
<keyword evidence="5 6" id="KW-0408">Iron</keyword>
<feature type="domain" description="Cytochrome c" evidence="7">
    <location>
        <begin position="34"/>
        <end position="119"/>
    </location>
</feature>
<keyword evidence="3 6" id="KW-0479">Metal-binding</keyword>
<dbReference type="InterPro" id="IPR009056">
    <property type="entry name" value="Cyt_c-like_dom"/>
</dbReference>
<dbReference type="OrthoDB" id="9814063at2"/>
<evidence type="ECO:0000256" key="6">
    <source>
        <dbReference type="PIRSR" id="PIRSR602324-1"/>
    </source>
</evidence>
<evidence type="ECO:0000259" key="7">
    <source>
        <dbReference type="PROSITE" id="PS51007"/>
    </source>
</evidence>
<name>A0A2R4XKQ6_9BURK</name>
<comment type="PTM">
    <text evidence="6">Binds 1 heme c group covalently per subunit.</text>
</comment>
<dbReference type="InterPro" id="IPR002324">
    <property type="entry name" value="Cyt_c_ID"/>
</dbReference>
<dbReference type="PRINTS" id="PR00606">
    <property type="entry name" value="CYTCHROMECID"/>
</dbReference>
<dbReference type="InterPro" id="IPR036909">
    <property type="entry name" value="Cyt_c-like_dom_sf"/>
</dbReference>
<dbReference type="KEGG" id="boz:DBV39_11895"/>
<gene>
    <name evidence="8" type="ORF">DBV39_11895</name>
</gene>
<sequence length="120" mass="12763">MHLMSERRVKSVVLAVVGIVGVVLSVPVALAEALSMEEGTALAKSSACLACHQIDSRRVGPSFKQISERYAGQSDAVEILVDSVRKGGRGKWGAIPMPAQAQVSPENARNLAEWILAIEP</sequence>
<dbReference type="GO" id="GO:0020037">
    <property type="term" value="F:heme binding"/>
    <property type="evidence" value="ECO:0007669"/>
    <property type="project" value="InterPro"/>
</dbReference>
<dbReference type="GO" id="GO:0009055">
    <property type="term" value="F:electron transfer activity"/>
    <property type="evidence" value="ECO:0007669"/>
    <property type="project" value="InterPro"/>
</dbReference>
<dbReference type="SUPFAM" id="SSF46626">
    <property type="entry name" value="Cytochrome c"/>
    <property type="match status" value="1"/>
</dbReference>
<evidence type="ECO:0000313" key="8">
    <source>
        <dbReference type="EMBL" id="AWB34289.1"/>
    </source>
</evidence>
<keyword evidence="1" id="KW-0813">Transport</keyword>
<keyword evidence="2 6" id="KW-0349">Heme</keyword>
<feature type="binding site" description="covalent" evidence="6">
    <location>
        <position position="52"/>
    </location>
    <ligand>
        <name>heme c</name>
        <dbReference type="ChEBI" id="CHEBI:61717"/>
    </ligand>
</feature>